<keyword evidence="2" id="KW-0472">Membrane</keyword>
<dbReference type="Proteomes" id="UP001154078">
    <property type="component" value="Chromosome 4"/>
</dbReference>
<keyword evidence="2" id="KW-0812">Transmembrane</keyword>
<evidence type="ECO:0000256" key="1">
    <source>
        <dbReference type="ARBA" id="ARBA00022729"/>
    </source>
</evidence>
<dbReference type="PANTHER" id="PTHR21112">
    <property type="entry name" value="CHEMOSENSORY PROTEIN A 29A-RELATED"/>
    <property type="match status" value="1"/>
</dbReference>
<sequence length="185" mass="21450">MYLLNTIAILFLISSLVLVVIGKYFILGPSGIIIHKAEPCKEYKNLPIQAELRFRMINKTTQVLDGHVFAPFVLENDVGLRLKCGKKEKNNVKQNAFTLEDNHLCETLNRYVGPLWWDVQKQIGMEPEKCPIKKGNYNISGLYLDLSKMKVQMILEGVFLTRIQFTRKTKTIFCMDFELETFKRD</sequence>
<dbReference type="PANTHER" id="PTHR21112:SF0">
    <property type="entry name" value="CHEMOSENSORY PROTEIN A 29A-RELATED"/>
    <property type="match status" value="1"/>
</dbReference>
<dbReference type="Gene3D" id="2.70.220.10">
    <property type="entry name" value="Ganglioside GM2 activator"/>
    <property type="match status" value="1"/>
</dbReference>
<evidence type="ECO:0000313" key="4">
    <source>
        <dbReference type="Proteomes" id="UP001154078"/>
    </source>
</evidence>
<dbReference type="OrthoDB" id="6739132at2759"/>
<evidence type="ECO:0000313" key="3">
    <source>
        <dbReference type="EMBL" id="CAH0554896.1"/>
    </source>
</evidence>
<evidence type="ECO:0000256" key="2">
    <source>
        <dbReference type="SAM" id="Phobius"/>
    </source>
</evidence>
<name>A0A9P0B4M5_BRAAE</name>
<organism evidence="3 4">
    <name type="scientific">Brassicogethes aeneus</name>
    <name type="common">Rape pollen beetle</name>
    <name type="synonym">Meligethes aeneus</name>
    <dbReference type="NCBI Taxonomy" id="1431903"/>
    <lineage>
        <taxon>Eukaryota</taxon>
        <taxon>Metazoa</taxon>
        <taxon>Ecdysozoa</taxon>
        <taxon>Arthropoda</taxon>
        <taxon>Hexapoda</taxon>
        <taxon>Insecta</taxon>
        <taxon>Pterygota</taxon>
        <taxon>Neoptera</taxon>
        <taxon>Endopterygota</taxon>
        <taxon>Coleoptera</taxon>
        <taxon>Polyphaga</taxon>
        <taxon>Cucujiformia</taxon>
        <taxon>Nitidulidae</taxon>
        <taxon>Meligethinae</taxon>
        <taxon>Brassicogethes</taxon>
    </lineage>
</organism>
<feature type="transmembrane region" description="Helical" evidence="2">
    <location>
        <begin position="6"/>
        <end position="26"/>
    </location>
</feature>
<keyword evidence="4" id="KW-1185">Reference proteome</keyword>
<dbReference type="EMBL" id="OV121135">
    <property type="protein sequence ID" value="CAH0554896.1"/>
    <property type="molecule type" value="Genomic_DNA"/>
</dbReference>
<reference evidence="3" key="1">
    <citation type="submission" date="2021-12" db="EMBL/GenBank/DDBJ databases">
        <authorList>
            <person name="King R."/>
        </authorList>
    </citation>
    <scope>NUCLEOTIDE SEQUENCE</scope>
</reference>
<keyword evidence="2" id="KW-1133">Transmembrane helix</keyword>
<dbReference type="AlphaFoldDB" id="A0A9P0B4M5"/>
<accession>A0A9P0B4M5</accession>
<keyword evidence="1" id="KW-0732">Signal</keyword>
<dbReference type="InterPro" id="IPR036846">
    <property type="entry name" value="GM2-AP_sf"/>
</dbReference>
<gene>
    <name evidence="3" type="ORF">MELIAE_LOCUS6368</name>
</gene>
<dbReference type="SUPFAM" id="SSF63707">
    <property type="entry name" value="Ganglioside M2 (gm2) activator"/>
    <property type="match status" value="1"/>
</dbReference>
<protein>
    <submittedName>
        <fullName evidence="3">Uncharacterized protein</fullName>
    </submittedName>
</protein>
<proteinExistence type="predicted"/>